<proteinExistence type="predicted"/>
<evidence type="ECO:0000256" key="1">
    <source>
        <dbReference type="SAM" id="MobiDB-lite"/>
    </source>
</evidence>
<evidence type="ECO:0000313" key="2">
    <source>
        <dbReference type="EMBL" id="EFL33628.1"/>
    </source>
</evidence>
<feature type="region of interest" description="Disordered" evidence="1">
    <location>
        <begin position="1"/>
        <end position="38"/>
    </location>
</feature>
<dbReference type="EMBL" id="GG657757">
    <property type="protein sequence ID" value="EFL33628.1"/>
    <property type="molecule type" value="Genomic_DNA"/>
</dbReference>
<keyword evidence="3" id="KW-1185">Reference proteome</keyword>
<accession>D9X2F9</accession>
<gene>
    <name evidence="2" type="ORF">SSQG_04146</name>
</gene>
<dbReference type="HOGENOM" id="CLU_2511410_0_0_11"/>
<evidence type="ECO:0000313" key="3">
    <source>
        <dbReference type="Proteomes" id="UP000004184"/>
    </source>
</evidence>
<organism evidence="2 3">
    <name type="scientific">Streptomyces viridochromogenes (strain DSM 40736 / JCM 4977 / BCRC 1201 / Tue 494)</name>
    <dbReference type="NCBI Taxonomy" id="591159"/>
    <lineage>
        <taxon>Bacteria</taxon>
        <taxon>Bacillati</taxon>
        <taxon>Actinomycetota</taxon>
        <taxon>Actinomycetes</taxon>
        <taxon>Kitasatosporales</taxon>
        <taxon>Streptomycetaceae</taxon>
        <taxon>Streptomyces</taxon>
    </lineage>
</organism>
<feature type="compositionally biased region" description="Basic residues" evidence="1">
    <location>
        <begin position="15"/>
        <end position="24"/>
    </location>
</feature>
<dbReference type="OrthoDB" id="264195at2"/>
<dbReference type="AlphaFoldDB" id="D9X2F9"/>
<sequence length="85" mass="9462">MPFTADNHGNSGAGRPRRLPRTAARRGADGHPDRTGTPVLSMYQTDIICYGTDLADHFHHEFGRPVPTPEGHQDGTIPFWSYFLD</sequence>
<name>D9X2F9_STRVT</name>
<reference evidence="3" key="1">
    <citation type="submission" date="2009-02" db="EMBL/GenBank/DDBJ databases">
        <title>Annotation of Streptomyces viridochromogenes strain DSM 40736.</title>
        <authorList>
            <consortium name="The Broad Institute Genome Sequencing Platform"/>
            <consortium name="Broad Institute Microbial Sequencing Center"/>
            <person name="Fischbach M."/>
            <person name="Godfrey P."/>
            <person name="Ward D."/>
            <person name="Young S."/>
            <person name="Zeng Q."/>
            <person name="Koehrsen M."/>
            <person name="Alvarado L."/>
            <person name="Berlin A.M."/>
            <person name="Bochicchio J."/>
            <person name="Borenstein D."/>
            <person name="Chapman S.B."/>
            <person name="Chen Z."/>
            <person name="Engels R."/>
            <person name="Freedman E."/>
            <person name="Gellesch M."/>
            <person name="Goldberg J."/>
            <person name="Griggs A."/>
            <person name="Gujja S."/>
            <person name="Heilman E.R."/>
            <person name="Heiman D.I."/>
            <person name="Hepburn T.A."/>
            <person name="Howarth C."/>
            <person name="Jen D."/>
            <person name="Larson L."/>
            <person name="Lewis B."/>
            <person name="Mehta T."/>
            <person name="Park D."/>
            <person name="Pearson M."/>
            <person name="Richards J."/>
            <person name="Roberts A."/>
            <person name="Saif S."/>
            <person name="Shea T.D."/>
            <person name="Shenoy N."/>
            <person name="Sisk P."/>
            <person name="Stolte C."/>
            <person name="Sykes S.N."/>
            <person name="Thomson T."/>
            <person name="Walk T."/>
            <person name="White J."/>
            <person name="Yandava C."/>
            <person name="Straight P."/>
            <person name="Clardy J."/>
            <person name="Hung D."/>
            <person name="Kolter R."/>
            <person name="Mekalanos J."/>
            <person name="Walker S."/>
            <person name="Walsh C.T."/>
            <person name="Wieland-Brown L.C."/>
            <person name="Haas B."/>
            <person name="Nusbaum C."/>
            <person name="Birren B."/>
        </authorList>
    </citation>
    <scope>NUCLEOTIDE SEQUENCE [LARGE SCALE GENOMIC DNA]</scope>
    <source>
        <strain evidence="3">DSM 40736 / JCM 4977 / BCRC 1201 / Tue 494</strain>
    </source>
</reference>
<protein>
    <submittedName>
        <fullName evidence="2">Predicted protein</fullName>
    </submittedName>
</protein>
<dbReference type="Proteomes" id="UP000004184">
    <property type="component" value="Unassembled WGS sequence"/>
</dbReference>